<reference evidence="3" key="1">
    <citation type="journal article" date="2023" name="Mol. Phylogenet. Evol.">
        <title>Genome-scale phylogeny and comparative genomics of the fungal order Sordariales.</title>
        <authorList>
            <person name="Hensen N."/>
            <person name="Bonometti L."/>
            <person name="Westerberg I."/>
            <person name="Brannstrom I.O."/>
            <person name="Guillou S."/>
            <person name="Cros-Aarteil S."/>
            <person name="Calhoun S."/>
            <person name="Haridas S."/>
            <person name="Kuo A."/>
            <person name="Mondo S."/>
            <person name="Pangilinan J."/>
            <person name="Riley R."/>
            <person name="LaButti K."/>
            <person name="Andreopoulos B."/>
            <person name="Lipzen A."/>
            <person name="Chen C."/>
            <person name="Yan M."/>
            <person name="Daum C."/>
            <person name="Ng V."/>
            <person name="Clum A."/>
            <person name="Steindorff A."/>
            <person name="Ohm R.A."/>
            <person name="Martin F."/>
            <person name="Silar P."/>
            <person name="Natvig D.O."/>
            <person name="Lalanne C."/>
            <person name="Gautier V."/>
            <person name="Ament-Velasquez S.L."/>
            <person name="Kruys A."/>
            <person name="Hutchinson M.I."/>
            <person name="Powell A.J."/>
            <person name="Barry K."/>
            <person name="Miller A.N."/>
            <person name="Grigoriev I.V."/>
            <person name="Debuchy R."/>
            <person name="Gladieux P."/>
            <person name="Hiltunen Thoren M."/>
            <person name="Johannesson H."/>
        </authorList>
    </citation>
    <scope>NUCLEOTIDE SEQUENCE</scope>
    <source>
        <strain evidence="3">CBS 731.68</strain>
    </source>
</reference>
<dbReference type="Pfam" id="PF13489">
    <property type="entry name" value="Methyltransf_23"/>
    <property type="match status" value="1"/>
</dbReference>
<evidence type="ECO:0000256" key="2">
    <source>
        <dbReference type="SAM" id="MobiDB-lite"/>
    </source>
</evidence>
<gene>
    <name evidence="3" type="ORF">N657DRAFT_649724</name>
</gene>
<sequence length="353" mass="39552">MAEEHTPPLAGESLRTDTLEPLWDDGTDLASDDESTATSMVSGGGGTDSAIDDLDGESTCTLPGDIPVVEEEGRKYHDPDKYPLPNDEQEQERLDMLHEQWRVSHDEKLLLCPQEVFQRVLDIGTGTGIWAIEFADEHPEAYVIGVDISPIQPNLVPPNCEFQIDDAELEWTWGQPFDFIHGRMLGGCFKDPINIFEQAFQHLQPGGFFEVKDILLTLKCDDGTLEGDSPLLTWARLLAGAADNMGRPIHLASRYRQMLVEVGFTHVDVVEQKWPTNGWAKNRKLRELGRWSQLTFGRELETISTALLMHGLGWDAKEVSILCALVRKEFQNPRVHAYFPVLTAFGMKPLGEA</sequence>
<dbReference type="InterPro" id="IPR029063">
    <property type="entry name" value="SAM-dependent_MTases_sf"/>
</dbReference>
<dbReference type="AlphaFoldDB" id="A0AAN6YZJ9"/>
<reference evidence="3" key="2">
    <citation type="submission" date="2023-05" db="EMBL/GenBank/DDBJ databases">
        <authorList>
            <consortium name="Lawrence Berkeley National Laboratory"/>
            <person name="Steindorff A."/>
            <person name="Hensen N."/>
            <person name="Bonometti L."/>
            <person name="Westerberg I."/>
            <person name="Brannstrom I.O."/>
            <person name="Guillou S."/>
            <person name="Cros-Aarteil S."/>
            <person name="Calhoun S."/>
            <person name="Haridas S."/>
            <person name="Kuo A."/>
            <person name="Mondo S."/>
            <person name="Pangilinan J."/>
            <person name="Riley R."/>
            <person name="Labutti K."/>
            <person name="Andreopoulos B."/>
            <person name="Lipzen A."/>
            <person name="Chen C."/>
            <person name="Yanf M."/>
            <person name="Daum C."/>
            <person name="Ng V."/>
            <person name="Clum A."/>
            <person name="Ohm R."/>
            <person name="Martin F."/>
            <person name="Silar P."/>
            <person name="Natvig D."/>
            <person name="Lalanne C."/>
            <person name="Gautier V."/>
            <person name="Ament-Velasquez S.L."/>
            <person name="Kruys A."/>
            <person name="Hutchinson M.I."/>
            <person name="Powell A.J."/>
            <person name="Barry K."/>
            <person name="Miller A.N."/>
            <person name="Grigoriev I.V."/>
            <person name="Debuchy R."/>
            <person name="Gladieux P."/>
            <person name="Thoren M.H."/>
            <person name="Johannesson H."/>
        </authorList>
    </citation>
    <scope>NUCLEOTIDE SEQUENCE</scope>
    <source>
        <strain evidence="3">CBS 731.68</strain>
    </source>
</reference>
<keyword evidence="3" id="KW-0808">Transferase</keyword>
<dbReference type="CDD" id="cd02440">
    <property type="entry name" value="AdoMet_MTases"/>
    <property type="match status" value="1"/>
</dbReference>
<feature type="region of interest" description="Disordered" evidence="2">
    <location>
        <begin position="1"/>
        <end position="56"/>
    </location>
</feature>
<name>A0AAN6YZJ9_9PEZI</name>
<organism evidence="3 4">
    <name type="scientific">Parathielavia appendiculata</name>
    <dbReference type="NCBI Taxonomy" id="2587402"/>
    <lineage>
        <taxon>Eukaryota</taxon>
        <taxon>Fungi</taxon>
        <taxon>Dikarya</taxon>
        <taxon>Ascomycota</taxon>
        <taxon>Pezizomycotina</taxon>
        <taxon>Sordariomycetes</taxon>
        <taxon>Sordariomycetidae</taxon>
        <taxon>Sordariales</taxon>
        <taxon>Chaetomiaceae</taxon>
        <taxon>Parathielavia</taxon>
    </lineage>
</organism>
<accession>A0AAN6YZJ9</accession>
<dbReference type="RefSeq" id="XP_062643719.1">
    <property type="nucleotide sequence ID" value="XM_062793786.1"/>
</dbReference>
<proteinExistence type="inferred from homology"/>
<keyword evidence="3" id="KW-0489">Methyltransferase</keyword>
<feature type="compositionally biased region" description="Acidic residues" evidence="2">
    <location>
        <begin position="22"/>
        <end position="35"/>
    </location>
</feature>
<evidence type="ECO:0000313" key="4">
    <source>
        <dbReference type="Proteomes" id="UP001302602"/>
    </source>
</evidence>
<dbReference type="GeneID" id="87830555"/>
<evidence type="ECO:0000313" key="3">
    <source>
        <dbReference type="EMBL" id="KAK4119946.1"/>
    </source>
</evidence>
<dbReference type="Proteomes" id="UP001302602">
    <property type="component" value="Unassembled WGS sequence"/>
</dbReference>
<dbReference type="SUPFAM" id="SSF53335">
    <property type="entry name" value="S-adenosyl-L-methionine-dependent methyltransferases"/>
    <property type="match status" value="1"/>
</dbReference>
<dbReference type="EMBL" id="MU853243">
    <property type="protein sequence ID" value="KAK4119946.1"/>
    <property type="molecule type" value="Genomic_DNA"/>
</dbReference>
<dbReference type="GO" id="GO:0008168">
    <property type="term" value="F:methyltransferase activity"/>
    <property type="evidence" value="ECO:0007669"/>
    <property type="project" value="UniProtKB-KW"/>
</dbReference>
<dbReference type="PANTHER" id="PTHR43591:SF31">
    <property type="entry name" value="LAEA-LIKE, PUTATIVE (AFU_ORTHOLOGUE AFUA_8G01930)-RELATED"/>
    <property type="match status" value="1"/>
</dbReference>
<keyword evidence="4" id="KW-1185">Reference proteome</keyword>
<dbReference type="Gene3D" id="3.40.50.150">
    <property type="entry name" value="Vaccinia Virus protein VP39"/>
    <property type="match status" value="1"/>
</dbReference>
<dbReference type="PANTHER" id="PTHR43591">
    <property type="entry name" value="METHYLTRANSFERASE"/>
    <property type="match status" value="1"/>
</dbReference>
<protein>
    <submittedName>
        <fullName evidence="3">Methyltransferase domain-containing protein</fullName>
    </submittedName>
</protein>
<comment type="similarity">
    <text evidence="1">Belongs to the methyltransferase superfamily. LaeA methyltransferase family.</text>
</comment>
<comment type="caution">
    <text evidence="3">The sequence shown here is derived from an EMBL/GenBank/DDBJ whole genome shotgun (WGS) entry which is preliminary data.</text>
</comment>
<evidence type="ECO:0000256" key="1">
    <source>
        <dbReference type="ARBA" id="ARBA00038158"/>
    </source>
</evidence>
<dbReference type="GO" id="GO:0032259">
    <property type="term" value="P:methylation"/>
    <property type="evidence" value="ECO:0007669"/>
    <property type="project" value="UniProtKB-KW"/>
</dbReference>